<evidence type="ECO:0000313" key="4">
    <source>
        <dbReference type="Proteomes" id="UP000292818"/>
    </source>
</evidence>
<feature type="signal peptide" evidence="2">
    <location>
        <begin position="1"/>
        <end position="31"/>
    </location>
</feature>
<dbReference type="Proteomes" id="UP000292818">
    <property type="component" value="Unassembled WGS sequence"/>
</dbReference>
<comment type="caution">
    <text evidence="3">The sequence shown here is derived from an EMBL/GenBank/DDBJ whole genome shotgun (WGS) entry which is preliminary data.</text>
</comment>
<protein>
    <recommendedName>
        <fullName evidence="5">Surface layer protein A domain-containing protein</fullName>
    </recommendedName>
</protein>
<feature type="transmembrane region" description="Helical" evidence="1">
    <location>
        <begin position="167"/>
        <end position="192"/>
    </location>
</feature>
<keyword evidence="2" id="KW-0732">Signal</keyword>
<dbReference type="RefSeq" id="WP_129335356.1">
    <property type="nucleotide sequence ID" value="NZ_SETI01000023.1"/>
</dbReference>
<feature type="chain" id="PRO_5020570583" description="Surface layer protein A domain-containing protein" evidence="2">
    <location>
        <begin position="32"/>
        <end position="244"/>
    </location>
</feature>
<organism evidence="3 4">
    <name type="scientific">Lactobacillus delbrueckii</name>
    <dbReference type="NCBI Taxonomy" id="1584"/>
    <lineage>
        <taxon>Bacteria</taxon>
        <taxon>Bacillati</taxon>
        <taxon>Bacillota</taxon>
        <taxon>Bacilli</taxon>
        <taxon>Lactobacillales</taxon>
        <taxon>Lactobacillaceae</taxon>
        <taxon>Lactobacillus</taxon>
    </lineage>
</organism>
<keyword evidence="1" id="KW-1133">Transmembrane helix</keyword>
<name>A0A4Q7E100_9LACO</name>
<evidence type="ECO:0000256" key="1">
    <source>
        <dbReference type="SAM" id="Phobius"/>
    </source>
</evidence>
<proteinExistence type="predicted"/>
<reference evidence="3 4" key="1">
    <citation type="submission" date="2019-01" db="EMBL/GenBank/DDBJ databases">
        <title>Colonization of the human gut by bovine bacteria present in Parmesan cheese.</title>
        <authorList>
            <person name="Lugli G.A."/>
            <person name="Milani C."/>
        </authorList>
    </citation>
    <scope>NUCLEOTIDE SEQUENCE [LARGE SCALE GENOMIC DNA]</scope>
    <source>
        <strain evidence="3 4">LDELB18P1</strain>
    </source>
</reference>
<dbReference type="AlphaFoldDB" id="A0A4Q7E100"/>
<gene>
    <name evidence="3" type="ORF">LDELB18P1_0362</name>
</gene>
<dbReference type="EMBL" id="SETJ01000015">
    <property type="protein sequence ID" value="RZM17259.1"/>
    <property type="molecule type" value="Genomic_DNA"/>
</dbReference>
<evidence type="ECO:0008006" key="5">
    <source>
        <dbReference type="Google" id="ProtNLM"/>
    </source>
</evidence>
<accession>A0A4Q7E100</accession>
<sequence>MKQISKGIMSLMTVTMLLTAVEGMVSGTVNASTLDSAKNNQNNQENSEYTWQSVKLTNGTEMQILPDDSSRLSGKIKYKGQVFSYRIVSNSGVYTIYLNNKEICSADINDSQLPTVSVGGFFNPFVNFTYANGKVAFKHAGRKYYYLATEKYSADMVRRLTGTTKDIIIGLLGFVPVVGLYVSVGGLAYTVYNDIFGKSPRNKWYTVKVYCTRGYEYYAWKTYTYTDSHRKHLKSVKWEYKKVL</sequence>
<keyword evidence="1" id="KW-0472">Membrane</keyword>
<evidence type="ECO:0000256" key="2">
    <source>
        <dbReference type="SAM" id="SignalP"/>
    </source>
</evidence>
<evidence type="ECO:0000313" key="3">
    <source>
        <dbReference type="EMBL" id="RZM17259.1"/>
    </source>
</evidence>
<keyword evidence="1" id="KW-0812">Transmembrane</keyword>